<dbReference type="PANTHER" id="PTHR36206">
    <property type="entry name" value="ASPERCRYPTIN BIOSYNTHESIS CLUSTER-SPECIFIC TRANSCRIPTION REGULATOR ATNN-RELATED"/>
    <property type="match status" value="1"/>
</dbReference>
<name>A0A9P7YD69_9HELO</name>
<dbReference type="PANTHER" id="PTHR36206:SF4">
    <property type="entry name" value="HYPOTHETICAL CONSERVED PROTEIN (EUROFUNG)-RELATED"/>
    <property type="match status" value="1"/>
</dbReference>
<dbReference type="EMBL" id="MU251599">
    <property type="protein sequence ID" value="KAG9231486.1"/>
    <property type="molecule type" value="Genomic_DNA"/>
</dbReference>
<evidence type="ECO:0000256" key="7">
    <source>
        <dbReference type="SAM" id="MobiDB-lite"/>
    </source>
</evidence>
<evidence type="ECO:0000313" key="9">
    <source>
        <dbReference type="EMBL" id="KAG9231486.1"/>
    </source>
</evidence>
<dbReference type="AlphaFoldDB" id="A0A9P7YD69"/>
<evidence type="ECO:0000256" key="1">
    <source>
        <dbReference type="ARBA" id="ARBA00022723"/>
    </source>
</evidence>
<dbReference type="PROSITE" id="PS50048">
    <property type="entry name" value="ZN2_CY6_FUNGAL_2"/>
    <property type="match status" value="1"/>
</dbReference>
<keyword evidence="3" id="KW-0805">Transcription regulation</keyword>
<feature type="domain" description="Zn(2)-C6 fungal-type" evidence="8">
    <location>
        <begin position="16"/>
        <end position="44"/>
    </location>
</feature>
<dbReference type="GO" id="GO:0003677">
    <property type="term" value="F:DNA binding"/>
    <property type="evidence" value="ECO:0007669"/>
    <property type="project" value="UniProtKB-KW"/>
</dbReference>
<dbReference type="InterPro" id="IPR036864">
    <property type="entry name" value="Zn2-C6_fun-type_DNA-bd_sf"/>
</dbReference>
<keyword evidence="4" id="KW-0238">DNA-binding</keyword>
<evidence type="ECO:0000256" key="6">
    <source>
        <dbReference type="ARBA" id="ARBA00023242"/>
    </source>
</evidence>
<reference evidence="9" key="1">
    <citation type="journal article" date="2021" name="IMA Fungus">
        <title>Genomic characterization of three marine fungi, including Emericellopsis atlantica sp. nov. with signatures of a generalist lifestyle and marine biomass degradation.</title>
        <authorList>
            <person name="Hagestad O.C."/>
            <person name="Hou L."/>
            <person name="Andersen J.H."/>
            <person name="Hansen E.H."/>
            <person name="Altermark B."/>
            <person name="Li C."/>
            <person name="Kuhnert E."/>
            <person name="Cox R.J."/>
            <person name="Crous P.W."/>
            <person name="Spatafora J.W."/>
            <person name="Lail K."/>
            <person name="Amirebrahimi M."/>
            <person name="Lipzen A."/>
            <person name="Pangilinan J."/>
            <person name="Andreopoulos W."/>
            <person name="Hayes R.D."/>
            <person name="Ng V."/>
            <person name="Grigoriev I.V."/>
            <person name="Jackson S.A."/>
            <person name="Sutton T.D.S."/>
            <person name="Dobson A.D.W."/>
            <person name="Rama T."/>
        </authorList>
    </citation>
    <scope>NUCLEOTIDE SEQUENCE</scope>
    <source>
        <strain evidence="9">TRa018bII</strain>
    </source>
</reference>
<evidence type="ECO:0000256" key="4">
    <source>
        <dbReference type="ARBA" id="ARBA00023125"/>
    </source>
</evidence>
<evidence type="ECO:0000256" key="5">
    <source>
        <dbReference type="ARBA" id="ARBA00023163"/>
    </source>
</evidence>
<dbReference type="Proteomes" id="UP000824998">
    <property type="component" value="Unassembled WGS sequence"/>
</dbReference>
<keyword evidence="2" id="KW-0862">Zinc</keyword>
<dbReference type="GO" id="GO:0000981">
    <property type="term" value="F:DNA-binding transcription factor activity, RNA polymerase II-specific"/>
    <property type="evidence" value="ECO:0007669"/>
    <property type="project" value="InterPro"/>
</dbReference>
<dbReference type="SMART" id="SM00066">
    <property type="entry name" value="GAL4"/>
    <property type="match status" value="1"/>
</dbReference>
<evidence type="ECO:0000256" key="3">
    <source>
        <dbReference type="ARBA" id="ARBA00023015"/>
    </source>
</evidence>
<feature type="region of interest" description="Disordered" evidence="7">
    <location>
        <begin position="39"/>
        <end position="64"/>
    </location>
</feature>
<keyword evidence="5" id="KW-0804">Transcription</keyword>
<dbReference type="PROSITE" id="PS00463">
    <property type="entry name" value="ZN2_CY6_FUNGAL_1"/>
    <property type="match status" value="1"/>
</dbReference>
<gene>
    <name evidence="9" type="ORF">BJ875DRAFT_444036</name>
</gene>
<dbReference type="OrthoDB" id="2593732at2759"/>
<evidence type="ECO:0000259" key="8">
    <source>
        <dbReference type="PROSITE" id="PS50048"/>
    </source>
</evidence>
<protein>
    <recommendedName>
        <fullName evidence="8">Zn(2)-C6 fungal-type domain-containing protein</fullName>
    </recommendedName>
</protein>
<dbReference type="InterPro" id="IPR001138">
    <property type="entry name" value="Zn2Cys6_DnaBD"/>
</dbReference>
<keyword evidence="6" id="KW-0539">Nucleus</keyword>
<dbReference type="CDD" id="cd00067">
    <property type="entry name" value="GAL4"/>
    <property type="match status" value="1"/>
</dbReference>
<keyword evidence="1" id="KW-0479">Metal-binding</keyword>
<proteinExistence type="predicted"/>
<evidence type="ECO:0000313" key="10">
    <source>
        <dbReference type="Proteomes" id="UP000824998"/>
    </source>
</evidence>
<dbReference type="SUPFAM" id="SSF57701">
    <property type="entry name" value="Zn2/Cys6 DNA-binding domain"/>
    <property type="match status" value="1"/>
</dbReference>
<accession>A0A9P7YD69</accession>
<dbReference type="Pfam" id="PF00172">
    <property type="entry name" value="Zn_clus"/>
    <property type="match status" value="1"/>
</dbReference>
<keyword evidence="10" id="KW-1185">Reference proteome</keyword>
<dbReference type="Gene3D" id="4.10.240.10">
    <property type="entry name" value="Zn(2)-C6 fungal-type DNA-binding domain"/>
    <property type="match status" value="1"/>
</dbReference>
<dbReference type="InterPro" id="IPR052360">
    <property type="entry name" value="Transcr_Regulatory_Proteins"/>
</dbReference>
<sequence>MNSGLPQGFKLRVRTGCNTCRIRKVKCDEGKPTCQRCTSTSRTCDGYSRSPSRGSPIRSPPTRSLSPSFIALPVFDDDQQRSLFRFFVSCTAVVAPIYYGKDFWSRRVLQLSLSEPAVRYAICGLSALHRMFRAAQENTLSPDLLIGVSRSYALQQYNLAVNHTHKLITESLSGAGEKIVQGLVACILFVCFENQIGNFQMAQVHLQHGLKILALRAMAVQSGGEQVPSDIQDVFHRLDLQAMSFADDTAPYLYDASPEKIELDTTRSQFESLDEAGSSLIRIFRWSFRKASECEPNPISYEDLEVCTIALSIWTDNFADFMARLSQEATEKSKRTITLLGMYQRVIHVMLSVGLYGEECRNDSCETTFSEIVHLGEQALANGKSVMVEGGTNIYSFEMGVICPLFVVGIKCRNPRIRRHALKLLKDMRLQEGSWESIAAARTAEFVIEIEEQGLAITDASQIRECARVHITNVSVDAEHRRVKVSCLLCLSTEETSWYFRKRVISY</sequence>
<dbReference type="GO" id="GO:0008270">
    <property type="term" value="F:zinc ion binding"/>
    <property type="evidence" value="ECO:0007669"/>
    <property type="project" value="InterPro"/>
</dbReference>
<comment type="caution">
    <text evidence="9">The sequence shown here is derived from an EMBL/GenBank/DDBJ whole genome shotgun (WGS) entry which is preliminary data.</text>
</comment>
<dbReference type="InterPro" id="IPR021858">
    <property type="entry name" value="Fun_TF"/>
</dbReference>
<dbReference type="Pfam" id="PF11951">
    <property type="entry name" value="Fungal_trans_2"/>
    <property type="match status" value="1"/>
</dbReference>
<organism evidence="9 10">
    <name type="scientific">Amylocarpus encephaloides</name>
    <dbReference type="NCBI Taxonomy" id="45428"/>
    <lineage>
        <taxon>Eukaryota</taxon>
        <taxon>Fungi</taxon>
        <taxon>Dikarya</taxon>
        <taxon>Ascomycota</taxon>
        <taxon>Pezizomycotina</taxon>
        <taxon>Leotiomycetes</taxon>
        <taxon>Helotiales</taxon>
        <taxon>Helotiales incertae sedis</taxon>
        <taxon>Amylocarpus</taxon>
    </lineage>
</organism>
<evidence type="ECO:0000256" key="2">
    <source>
        <dbReference type="ARBA" id="ARBA00022833"/>
    </source>
</evidence>